<feature type="region of interest" description="Disordered" evidence="1">
    <location>
        <begin position="16"/>
        <end position="55"/>
    </location>
</feature>
<dbReference type="Proteomes" id="UP000198406">
    <property type="component" value="Unassembled WGS sequence"/>
</dbReference>
<reference evidence="2 3" key="1">
    <citation type="journal article" date="2015" name="Plant Cell">
        <title>Oil accumulation by the oleaginous diatom Fistulifera solaris as revealed by the genome and transcriptome.</title>
        <authorList>
            <person name="Tanaka T."/>
            <person name="Maeda Y."/>
            <person name="Veluchamy A."/>
            <person name="Tanaka M."/>
            <person name="Abida H."/>
            <person name="Marechal E."/>
            <person name="Bowler C."/>
            <person name="Muto M."/>
            <person name="Sunaga Y."/>
            <person name="Tanaka M."/>
            <person name="Yoshino T."/>
            <person name="Taniguchi T."/>
            <person name="Fukuda Y."/>
            <person name="Nemoto M."/>
            <person name="Matsumoto M."/>
            <person name="Wong P.S."/>
            <person name="Aburatani S."/>
            <person name="Fujibuchi W."/>
        </authorList>
    </citation>
    <scope>NUCLEOTIDE SEQUENCE [LARGE SCALE GENOMIC DNA]</scope>
    <source>
        <strain evidence="2 3">JPCC DA0580</strain>
    </source>
</reference>
<dbReference type="OrthoDB" id="48967at2759"/>
<protein>
    <submittedName>
        <fullName evidence="2">Uncharacterized protein</fullName>
    </submittedName>
</protein>
<sequence length="528" mass="59222">MISVATTARHIASSANLINAESPPDSCATLSSSQTSDEDGNECNIHQLADNDDEDEEAKHLKRLGDLRQVVGSQSMLSQELMRPSQVDDSEDEDVVEDARSSLLDNRQAPGYWPKSAFENLSQVFTQPEQDSRSDKATSKDDIASVLLSLPNTQLEDVQDDGMMMGLDAIKHAANNHLSKNNLIKTKQVRLEKEDEVQEIADGTHDDIKPLSQTSFGSLLDAIQIVHEQDHQEEVGPKRQTRDTFPTSYRPKRRRVAPNKHLESITHATKSTKASHKKSKGNNVERKVELPMSAKKRSAPAKLGSTTSATTSTPKSRIEVAKYVFPQESSQQVSPAFSKTTLTPSLSNSSTVHELDAAELATKIIHDSELAKELLLSMALCRTNPRTPPNSIPGPGHVLEDGFFWSRYPPLEAVLKDNMPEYYRLSIEKCQSCQQQSFNNRLVDEVTATATEKGWTFDPEHFNDVKILRDRIRCYYKTHIQNAKKRLKTMLRNPTKKSNAIHLREHYDLIQQAAQKKRDADEDDASWD</sequence>
<name>A0A1Z5J707_FISSO</name>
<dbReference type="InParanoid" id="A0A1Z5J707"/>
<dbReference type="EMBL" id="BDSP01000011">
    <property type="protein sequence ID" value="GAX09702.1"/>
    <property type="molecule type" value="Genomic_DNA"/>
</dbReference>
<accession>A0A1Z5J707</accession>
<feature type="region of interest" description="Disordered" evidence="1">
    <location>
        <begin position="229"/>
        <end position="314"/>
    </location>
</feature>
<gene>
    <name evidence="2" type="ORF">FisN_19Lh171</name>
</gene>
<evidence type="ECO:0000313" key="2">
    <source>
        <dbReference type="EMBL" id="GAX09702.1"/>
    </source>
</evidence>
<dbReference type="AlphaFoldDB" id="A0A1Z5J707"/>
<proteinExistence type="predicted"/>
<evidence type="ECO:0000313" key="3">
    <source>
        <dbReference type="Proteomes" id="UP000198406"/>
    </source>
</evidence>
<evidence type="ECO:0000256" key="1">
    <source>
        <dbReference type="SAM" id="MobiDB-lite"/>
    </source>
</evidence>
<keyword evidence="3" id="KW-1185">Reference proteome</keyword>
<feature type="region of interest" description="Disordered" evidence="1">
    <location>
        <begin position="75"/>
        <end position="114"/>
    </location>
</feature>
<organism evidence="2 3">
    <name type="scientific">Fistulifera solaris</name>
    <name type="common">Oleaginous diatom</name>
    <dbReference type="NCBI Taxonomy" id="1519565"/>
    <lineage>
        <taxon>Eukaryota</taxon>
        <taxon>Sar</taxon>
        <taxon>Stramenopiles</taxon>
        <taxon>Ochrophyta</taxon>
        <taxon>Bacillariophyta</taxon>
        <taxon>Bacillariophyceae</taxon>
        <taxon>Bacillariophycidae</taxon>
        <taxon>Naviculales</taxon>
        <taxon>Naviculaceae</taxon>
        <taxon>Fistulifera</taxon>
    </lineage>
</organism>
<comment type="caution">
    <text evidence="2">The sequence shown here is derived from an EMBL/GenBank/DDBJ whole genome shotgun (WGS) entry which is preliminary data.</text>
</comment>
<feature type="compositionally biased region" description="Basic and acidic residues" evidence="1">
    <location>
        <begin position="229"/>
        <end position="242"/>
    </location>
</feature>